<reference evidence="2 4" key="3">
    <citation type="submission" date="2016-10" db="EMBL/GenBank/DDBJ databases">
        <authorList>
            <person name="Varghese N."/>
            <person name="Submissions S."/>
        </authorList>
    </citation>
    <scope>NUCLEOTIDE SEQUENCE [LARGE SCALE GENOMIC DNA]</scope>
    <source>
        <strain evidence="2 4">Gm-149</strain>
    </source>
</reference>
<keyword evidence="1" id="KW-0132">Cell division</keyword>
<dbReference type="GO" id="GO:0051301">
    <property type="term" value="P:cell division"/>
    <property type="evidence" value="ECO:0007669"/>
    <property type="project" value="UniProtKB-KW"/>
</dbReference>
<evidence type="ECO:0000313" key="3">
    <source>
        <dbReference type="Proteomes" id="UP000093226"/>
    </source>
</evidence>
<reference evidence="3" key="1">
    <citation type="submission" date="2016-03" db="EMBL/GenBank/DDBJ databases">
        <title>Draft genome sequence of Paenibacillus glacialis DSM 22343.</title>
        <authorList>
            <person name="Shin S.-K."/>
            <person name="Yi H."/>
        </authorList>
    </citation>
    <scope>NUCLEOTIDE SEQUENCE [LARGE SCALE GENOMIC DNA]</scope>
    <source>
        <strain evidence="3">NBRC 105008</strain>
    </source>
</reference>
<dbReference type="EMBL" id="FNEO01000001">
    <property type="protein sequence ID" value="SDI94167.1"/>
    <property type="molecule type" value="Genomic_DNA"/>
</dbReference>
<name>A0A1B9DRI8_9FLAO</name>
<gene>
    <name evidence="1" type="ORF">FBGL_06510</name>
    <name evidence="2" type="ORF">SAMN05192550_1213</name>
</gene>
<reference evidence="1" key="2">
    <citation type="submission" date="2016-03" db="EMBL/GenBank/DDBJ databases">
        <authorList>
            <person name="Ploux O."/>
        </authorList>
    </citation>
    <scope>NUCLEOTIDE SEQUENCE</scope>
    <source>
        <strain evidence="1">NBRC 105008</strain>
    </source>
</reference>
<dbReference type="Proteomes" id="UP000093226">
    <property type="component" value="Unassembled WGS sequence"/>
</dbReference>
<accession>A0A1B9DRI8</accession>
<dbReference type="EMBL" id="LVEO01000013">
    <property type="protein sequence ID" value="OCB72305.1"/>
    <property type="molecule type" value="Genomic_DNA"/>
</dbReference>
<keyword evidence="1" id="KW-0131">Cell cycle</keyword>
<dbReference type="Proteomes" id="UP000182367">
    <property type="component" value="Unassembled WGS sequence"/>
</dbReference>
<evidence type="ECO:0000313" key="4">
    <source>
        <dbReference type="Proteomes" id="UP000182367"/>
    </source>
</evidence>
<organism evidence="1 3">
    <name type="scientific">Flavobacterium glycines</name>
    <dbReference type="NCBI Taxonomy" id="551990"/>
    <lineage>
        <taxon>Bacteria</taxon>
        <taxon>Pseudomonadati</taxon>
        <taxon>Bacteroidota</taxon>
        <taxon>Flavobacteriia</taxon>
        <taxon>Flavobacteriales</taxon>
        <taxon>Flavobacteriaceae</taxon>
        <taxon>Flavobacterium</taxon>
    </lineage>
</organism>
<evidence type="ECO:0000313" key="1">
    <source>
        <dbReference type="EMBL" id="OCB72305.1"/>
    </source>
</evidence>
<comment type="caution">
    <text evidence="1">The sequence shown here is derived from an EMBL/GenBank/DDBJ whole genome shotgun (WGS) entry which is preliminary data.</text>
</comment>
<sequence length="241" mass="27909">MKRIFSLTNIRLILMLGLVVFLFSFTSNRNEKRKLTKINVVFVGENNLFVKSETVNKLLIENMNNRLGIEKDKLDLNKLEQILDSNAMIDESDVFVSIDGVLKAVVKQKTPVARVVGASDSFYIDYKGSKMPLSDNFAARVPLVSGTINKKNKEKLAQLFRVIYEDDFLKKNIIAIQVMPNSSLKMFNRNYDYQIDFGSFRNFETKFKNYKAFFQKAVLDSTLYKYKKIDLRFTKQVVCTK</sequence>
<proteinExistence type="predicted"/>
<keyword evidence="4" id="KW-1185">Reference proteome</keyword>
<evidence type="ECO:0000313" key="2">
    <source>
        <dbReference type="EMBL" id="SDI94167.1"/>
    </source>
</evidence>
<dbReference type="AlphaFoldDB" id="A0A1B9DRI8"/>
<protein>
    <submittedName>
        <fullName evidence="1">Cell division protein FtsQ</fullName>
    </submittedName>
</protein>
<dbReference type="STRING" id="551990.SAMN05192550_1213"/>
<dbReference type="RefSeq" id="WP_066326783.1">
    <property type="nucleotide sequence ID" value="NZ_BJVF01000001.1"/>
</dbReference>